<organism evidence="2 3">
    <name type="scientific">Amycolatopsis taiwanensis</name>
    <dbReference type="NCBI Taxonomy" id="342230"/>
    <lineage>
        <taxon>Bacteria</taxon>
        <taxon>Bacillati</taxon>
        <taxon>Actinomycetota</taxon>
        <taxon>Actinomycetes</taxon>
        <taxon>Pseudonocardiales</taxon>
        <taxon>Pseudonocardiaceae</taxon>
        <taxon>Amycolatopsis</taxon>
    </lineage>
</organism>
<evidence type="ECO:0000313" key="2">
    <source>
        <dbReference type="EMBL" id="GLY69547.1"/>
    </source>
</evidence>
<evidence type="ECO:0000313" key="3">
    <source>
        <dbReference type="Proteomes" id="UP001165136"/>
    </source>
</evidence>
<dbReference type="AlphaFoldDB" id="A0A9W6VJK5"/>
<keyword evidence="3" id="KW-1185">Reference proteome</keyword>
<keyword evidence="1" id="KW-0472">Membrane</keyword>
<dbReference type="Proteomes" id="UP001165136">
    <property type="component" value="Unassembled WGS sequence"/>
</dbReference>
<dbReference type="EMBL" id="BSTI01000017">
    <property type="protein sequence ID" value="GLY69547.1"/>
    <property type="molecule type" value="Genomic_DNA"/>
</dbReference>
<gene>
    <name evidence="2" type="ORF">Atai01_61660</name>
</gene>
<proteinExistence type="predicted"/>
<name>A0A9W6VJK5_9PSEU</name>
<dbReference type="RefSeq" id="WP_027946750.1">
    <property type="nucleotide sequence ID" value="NZ_BSTI01000017.1"/>
</dbReference>
<comment type="caution">
    <text evidence="2">The sequence shown here is derived from an EMBL/GenBank/DDBJ whole genome shotgun (WGS) entry which is preliminary data.</text>
</comment>
<reference evidence="2" key="1">
    <citation type="submission" date="2023-03" db="EMBL/GenBank/DDBJ databases">
        <title>Amycolatopsis taiwanensis NBRC 103393.</title>
        <authorList>
            <person name="Ichikawa N."/>
            <person name="Sato H."/>
            <person name="Tonouchi N."/>
        </authorList>
    </citation>
    <scope>NUCLEOTIDE SEQUENCE</scope>
    <source>
        <strain evidence="2">NBRC 103393</strain>
    </source>
</reference>
<feature type="transmembrane region" description="Helical" evidence="1">
    <location>
        <begin position="42"/>
        <end position="61"/>
    </location>
</feature>
<sequence length="63" mass="6840">MPEKTAASTDPAFEAELERRLTLLQDPASGEGFLDDLPWHDVVIAAVVLAALCVALTWWGYPA</sequence>
<keyword evidence="1" id="KW-1133">Transmembrane helix</keyword>
<evidence type="ECO:0000256" key="1">
    <source>
        <dbReference type="SAM" id="Phobius"/>
    </source>
</evidence>
<protein>
    <submittedName>
        <fullName evidence="2">Uncharacterized protein</fullName>
    </submittedName>
</protein>
<keyword evidence="1" id="KW-0812">Transmembrane</keyword>
<accession>A0A9W6VJK5</accession>